<comment type="catalytic activity">
    <reaction evidence="1">
        <text>ATP + protein L-histidine = ADP + protein N-phospho-L-histidine.</text>
        <dbReference type="EC" id="2.7.13.3"/>
    </reaction>
</comment>
<dbReference type="PROSITE" id="PS50885">
    <property type="entry name" value="HAMP"/>
    <property type="match status" value="1"/>
</dbReference>
<dbReference type="Pfam" id="PF06580">
    <property type="entry name" value="His_kinase"/>
    <property type="match status" value="1"/>
</dbReference>
<evidence type="ECO:0000256" key="7">
    <source>
        <dbReference type="ARBA" id="ARBA00022692"/>
    </source>
</evidence>
<evidence type="ECO:0000256" key="6">
    <source>
        <dbReference type="ARBA" id="ARBA00022679"/>
    </source>
</evidence>
<keyword evidence="4" id="KW-1003">Cell membrane</keyword>
<dbReference type="Gene3D" id="3.30.565.10">
    <property type="entry name" value="Histidine kinase-like ATPase, C-terminal domain"/>
    <property type="match status" value="1"/>
</dbReference>
<dbReference type="PANTHER" id="PTHR34220">
    <property type="entry name" value="SENSOR HISTIDINE KINASE YPDA"/>
    <property type="match status" value="1"/>
</dbReference>
<proteinExistence type="predicted"/>
<comment type="caution">
    <text evidence="15">The sequence shown here is derived from an EMBL/GenBank/DDBJ whole genome shotgun (WGS) entry which is preliminary data.</text>
</comment>
<keyword evidence="6" id="KW-0808">Transferase</keyword>
<dbReference type="InterPro" id="IPR036890">
    <property type="entry name" value="HATPase_C_sf"/>
</dbReference>
<dbReference type="SMART" id="SM00304">
    <property type="entry name" value="HAMP"/>
    <property type="match status" value="1"/>
</dbReference>
<evidence type="ECO:0000256" key="1">
    <source>
        <dbReference type="ARBA" id="ARBA00000085"/>
    </source>
</evidence>
<dbReference type="Pfam" id="PF02518">
    <property type="entry name" value="HATPase_c"/>
    <property type="match status" value="1"/>
</dbReference>
<keyword evidence="16" id="KW-1185">Reference proteome</keyword>
<keyword evidence="7" id="KW-0812">Transmembrane</keyword>
<evidence type="ECO:0000256" key="13">
    <source>
        <dbReference type="ARBA" id="ARBA00023136"/>
    </source>
</evidence>
<evidence type="ECO:0000256" key="3">
    <source>
        <dbReference type="ARBA" id="ARBA00012438"/>
    </source>
</evidence>
<evidence type="ECO:0000256" key="12">
    <source>
        <dbReference type="ARBA" id="ARBA00023012"/>
    </source>
</evidence>
<keyword evidence="13" id="KW-0472">Membrane</keyword>
<gene>
    <name evidence="15" type="ORF">BSK56_04115</name>
</gene>
<evidence type="ECO:0000256" key="10">
    <source>
        <dbReference type="ARBA" id="ARBA00022840"/>
    </source>
</evidence>
<dbReference type="SMART" id="SM00387">
    <property type="entry name" value="HATPase_c"/>
    <property type="match status" value="1"/>
</dbReference>
<dbReference type="SUPFAM" id="SSF158472">
    <property type="entry name" value="HAMP domain-like"/>
    <property type="match status" value="1"/>
</dbReference>
<keyword evidence="9" id="KW-0418">Kinase</keyword>
<evidence type="ECO:0000256" key="2">
    <source>
        <dbReference type="ARBA" id="ARBA00004651"/>
    </source>
</evidence>
<accession>A0ABX3HPF2</accession>
<dbReference type="SUPFAM" id="SSF55874">
    <property type="entry name" value="ATPase domain of HSP90 chaperone/DNA topoisomerase II/histidine kinase"/>
    <property type="match status" value="1"/>
</dbReference>
<dbReference type="InterPro" id="IPR003660">
    <property type="entry name" value="HAMP_dom"/>
</dbReference>
<dbReference type="Pfam" id="PF00672">
    <property type="entry name" value="HAMP"/>
    <property type="match status" value="1"/>
</dbReference>
<dbReference type="PANTHER" id="PTHR34220:SF11">
    <property type="entry name" value="SENSOR PROTEIN KINASE HPTS"/>
    <property type="match status" value="1"/>
</dbReference>
<dbReference type="InterPro" id="IPR004358">
    <property type="entry name" value="Sig_transdc_His_kin-like_C"/>
</dbReference>
<name>A0ABX3HPF2_PAEBO</name>
<dbReference type="InterPro" id="IPR050640">
    <property type="entry name" value="Bact_2-comp_sensor_kinase"/>
</dbReference>
<reference evidence="15 16" key="1">
    <citation type="submission" date="2016-10" db="EMBL/GenBank/DDBJ databases">
        <title>Paenibacillus species isolates.</title>
        <authorList>
            <person name="Beno S.M."/>
        </authorList>
    </citation>
    <scope>NUCLEOTIDE SEQUENCE [LARGE SCALE GENOMIC DNA]</scope>
    <source>
        <strain evidence="15 16">FSL H7-0744</strain>
    </source>
</reference>
<keyword evidence="5" id="KW-0597">Phosphoprotein</keyword>
<keyword evidence="12" id="KW-0902">Two-component regulatory system</keyword>
<dbReference type="Proteomes" id="UP000187412">
    <property type="component" value="Unassembled WGS sequence"/>
</dbReference>
<evidence type="ECO:0000313" key="15">
    <source>
        <dbReference type="EMBL" id="OMD51817.1"/>
    </source>
</evidence>
<sequence length="602" mass="68203">MFCNRFKFSTKLIAALSVATLIISGITGLITYKVHLSLFNQEISRQYRQTTKQVLARLDSRVKDMYRITDYITLNPSVKTAILNQTAGATSFERMQVERVLDEQLYQVRLDAPEMIGMRIYDLKGNIMNLGTLSGSFQRLDPTCLEDMIDRLEGTAGEYVWSRVKLDPGSQMEPTNWVMAGRLMRSVDLETYGMMLILFNTSLFESHLKDLRVHEDANAYLFDGDGKLLYSLSGDAESVPDLPELGTDANLIQKEGGISYLYTNQVADKVNFSLVSKVSLEQIQSRSKVILQVAIISALASLFCSWLIITVISRRLLRPLGSLVQGMRRVREGKFDTRVSIRTRDELAFIGDSFNRMTSRIETLIHEVYEREISEKEAELKAIQAQLNPHFLYNTLGMFFWKFYMHGDENSAQLVNNLSEMLQYTLEPVQHLTTLHDEIKQINNYLEIQKARYQEALSIEIDLPDELLNCPVIRLLLQPIVENVFVHAFRNKKNDRRLTISGYRMLAAGENPEQLVLEIADNGSGMDQALIRSILELPGIADDGGRHIGTRSVIRRIELVYGAPYGVDIHSAIGKGTLVRLRLPYHSAGGGNGYDRKAARRG</sequence>
<evidence type="ECO:0000256" key="9">
    <source>
        <dbReference type="ARBA" id="ARBA00022777"/>
    </source>
</evidence>
<dbReference type="RefSeq" id="WP_076109458.1">
    <property type="nucleotide sequence ID" value="NZ_MPTB01000004.1"/>
</dbReference>
<dbReference type="InterPro" id="IPR003594">
    <property type="entry name" value="HATPase_dom"/>
</dbReference>
<dbReference type="Gene3D" id="6.10.340.10">
    <property type="match status" value="1"/>
</dbReference>
<evidence type="ECO:0000256" key="11">
    <source>
        <dbReference type="ARBA" id="ARBA00022989"/>
    </source>
</evidence>
<dbReference type="PRINTS" id="PR00344">
    <property type="entry name" value="BCTRLSENSOR"/>
</dbReference>
<protein>
    <recommendedName>
        <fullName evidence="3">histidine kinase</fullName>
        <ecNumber evidence="3">2.7.13.3</ecNumber>
    </recommendedName>
</protein>
<evidence type="ECO:0000256" key="4">
    <source>
        <dbReference type="ARBA" id="ARBA00022475"/>
    </source>
</evidence>
<evidence type="ECO:0000313" key="16">
    <source>
        <dbReference type="Proteomes" id="UP000187412"/>
    </source>
</evidence>
<organism evidence="15 16">
    <name type="scientific">Paenibacillus borealis</name>
    <dbReference type="NCBI Taxonomy" id="160799"/>
    <lineage>
        <taxon>Bacteria</taxon>
        <taxon>Bacillati</taxon>
        <taxon>Bacillota</taxon>
        <taxon>Bacilli</taxon>
        <taxon>Bacillales</taxon>
        <taxon>Paenibacillaceae</taxon>
        <taxon>Paenibacillus</taxon>
    </lineage>
</organism>
<evidence type="ECO:0000259" key="14">
    <source>
        <dbReference type="PROSITE" id="PS50885"/>
    </source>
</evidence>
<keyword evidence="11" id="KW-1133">Transmembrane helix</keyword>
<comment type="subcellular location">
    <subcellularLocation>
        <location evidence="2">Cell membrane</location>
        <topology evidence="2">Multi-pass membrane protein</topology>
    </subcellularLocation>
</comment>
<keyword evidence="8" id="KW-0547">Nucleotide-binding</keyword>
<dbReference type="EC" id="2.7.13.3" evidence="3"/>
<dbReference type="EMBL" id="MPTB01000004">
    <property type="protein sequence ID" value="OMD51817.1"/>
    <property type="molecule type" value="Genomic_DNA"/>
</dbReference>
<feature type="domain" description="HAMP" evidence="14">
    <location>
        <begin position="314"/>
        <end position="366"/>
    </location>
</feature>
<dbReference type="InterPro" id="IPR010559">
    <property type="entry name" value="Sig_transdc_His_kin_internal"/>
</dbReference>
<evidence type="ECO:0000256" key="8">
    <source>
        <dbReference type="ARBA" id="ARBA00022741"/>
    </source>
</evidence>
<evidence type="ECO:0000256" key="5">
    <source>
        <dbReference type="ARBA" id="ARBA00022553"/>
    </source>
</evidence>
<dbReference type="CDD" id="cd06225">
    <property type="entry name" value="HAMP"/>
    <property type="match status" value="1"/>
</dbReference>
<keyword evidence="10" id="KW-0067">ATP-binding</keyword>